<dbReference type="GO" id="GO:0016020">
    <property type="term" value="C:membrane"/>
    <property type="evidence" value="ECO:0007669"/>
    <property type="project" value="InterPro"/>
</dbReference>
<dbReference type="OrthoDB" id="9812349at2"/>
<gene>
    <name evidence="2" type="ORF">SAMN00768000_3702</name>
</gene>
<keyword evidence="1" id="KW-0472">Membrane</keyword>
<keyword evidence="3" id="KW-1185">Reference proteome</keyword>
<protein>
    <submittedName>
        <fullName evidence="2">Uncharacterized membrane protein YhaH, DUF805 family</fullName>
    </submittedName>
</protein>
<dbReference type="AlphaFoldDB" id="A0A1W1WPC0"/>
<evidence type="ECO:0000313" key="3">
    <source>
        <dbReference type="Proteomes" id="UP000192660"/>
    </source>
</evidence>
<evidence type="ECO:0000313" key="2">
    <source>
        <dbReference type="EMBL" id="SMC08164.1"/>
    </source>
</evidence>
<dbReference type="EMBL" id="FWWY01000002">
    <property type="protein sequence ID" value="SMC08164.1"/>
    <property type="molecule type" value="Genomic_DNA"/>
</dbReference>
<dbReference type="Pfam" id="PF05656">
    <property type="entry name" value="DUF805"/>
    <property type="match status" value="1"/>
</dbReference>
<evidence type="ECO:0000256" key="1">
    <source>
        <dbReference type="SAM" id="Phobius"/>
    </source>
</evidence>
<dbReference type="RefSeq" id="WP_084662231.1">
    <property type="nucleotide sequence ID" value="NZ_FWWY01000002.1"/>
</dbReference>
<feature type="transmembrane region" description="Helical" evidence="1">
    <location>
        <begin position="97"/>
        <end position="118"/>
    </location>
</feature>
<accession>A0A1W1WPC0</accession>
<keyword evidence="1" id="KW-0812">Transmembrane</keyword>
<dbReference type="InterPro" id="IPR008523">
    <property type="entry name" value="DUF805"/>
</dbReference>
<sequence length="132" mass="15081">MRVSLIRKGITFWQDYWNAWRQSLVRQGRASRDQFGGFWFVHTGILSVGFLGTAVIPHHPWSLILWLSLQTGYLLASLVPTVTLTMRRLRDISRSPAWVWLYVLFPLGWFVLIAWASAPSVSPPPDSESSPV</sequence>
<proteinExistence type="predicted"/>
<organism evidence="2 3">
    <name type="scientific">Sulfobacillus thermosulfidooxidans (strain DSM 9293 / VKM B-1269 / AT-1)</name>
    <dbReference type="NCBI Taxonomy" id="929705"/>
    <lineage>
        <taxon>Bacteria</taxon>
        <taxon>Bacillati</taxon>
        <taxon>Bacillota</taxon>
        <taxon>Clostridia</taxon>
        <taxon>Eubacteriales</taxon>
        <taxon>Clostridiales Family XVII. Incertae Sedis</taxon>
        <taxon>Sulfobacillus</taxon>
    </lineage>
</organism>
<name>A0A1W1WPC0_SULTA</name>
<dbReference type="Proteomes" id="UP000192660">
    <property type="component" value="Unassembled WGS sequence"/>
</dbReference>
<feature type="transmembrane region" description="Helical" evidence="1">
    <location>
        <begin position="63"/>
        <end position="85"/>
    </location>
</feature>
<feature type="transmembrane region" description="Helical" evidence="1">
    <location>
        <begin position="36"/>
        <end position="57"/>
    </location>
</feature>
<keyword evidence="1" id="KW-1133">Transmembrane helix</keyword>
<reference evidence="3" key="1">
    <citation type="submission" date="2017-04" db="EMBL/GenBank/DDBJ databases">
        <authorList>
            <person name="Varghese N."/>
            <person name="Submissions S."/>
        </authorList>
    </citation>
    <scope>NUCLEOTIDE SEQUENCE [LARGE SCALE GENOMIC DNA]</scope>
    <source>
        <strain evidence="3">DSM 9293</strain>
    </source>
</reference>